<evidence type="ECO:0000313" key="1">
    <source>
        <dbReference type="EMBL" id="JAD21736.1"/>
    </source>
</evidence>
<protein>
    <submittedName>
        <fullName evidence="1">Uncharacterized protein</fullName>
    </submittedName>
</protein>
<reference evidence="1" key="1">
    <citation type="submission" date="2014-09" db="EMBL/GenBank/DDBJ databases">
        <authorList>
            <person name="Magalhaes I.L.F."/>
            <person name="Oliveira U."/>
            <person name="Santos F.R."/>
            <person name="Vidigal T.H.D.A."/>
            <person name="Brescovit A.D."/>
            <person name="Santos A.J."/>
        </authorList>
    </citation>
    <scope>NUCLEOTIDE SEQUENCE</scope>
    <source>
        <tissue evidence="1">Shoot tissue taken approximately 20 cm above the soil surface</tissue>
    </source>
</reference>
<proteinExistence type="predicted"/>
<dbReference type="EMBL" id="GBRH01276159">
    <property type="protein sequence ID" value="JAD21736.1"/>
    <property type="molecule type" value="Transcribed_RNA"/>
</dbReference>
<sequence length="41" mass="4938">MFHLPISERPHVLQKDYPNELSNKESTKFQLKSAERHQFII</sequence>
<name>A0A0A8Y6M4_ARUDO</name>
<organism evidence="1">
    <name type="scientific">Arundo donax</name>
    <name type="common">Giant reed</name>
    <name type="synonym">Donax arundinaceus</name>
    <dbReference type="NCBI Taxonomy" id="35708"/>
    <lineage>
        <taxon>Eukaryota</taxon>
        <taxon>Viridiplantae</taxon>
        <taxon>Streptophyta</taxon>
        <taxon>Embryophyta</taxon>
        <taxon>Tracheophyta</taxon>
        <taxon>Spermatophyta</taxon>
        <taxon>Magnoliopsida</taxon>
        <taxon>Liliopsida</taxon>
        <taxon>Poales</taxon>
        <taxon>Poaceae</taxon>
        <taxon>PACMAD clade</taxon>
        <taxon>Arundinoideae</taxon>
        <taxon>Arundineae</taxon>
        <taxon>Arundo</taxon>
    </lineage>
</organism>
<accession>A0A0A8Y6M4</accession>
<dbReference type="AlphaFoldDB" id="A0A0A8Y6M4"/>
<reference evidence="1" key="2">
    <citation type="journal article" date="2015" name="Data Brief">
        <title>Shoot transcriptome of the giant reed, Arundo donax.</title>
        <authorList>
            <person name="Barrero R.A."/>
            <person name="Guerrero F.D."/>
            <person name="Moolhuijzen P."/>
            <person name="Goolsby J.A."/>
            <person name="Tidwell J."/>
            <person name="Bellgard S.E."/>
            <person name="Bellgard M.I."/>
        </authorList>
    </citation>
    <scope>NUCLEOTIDE SEQUENCE</scope>
    <source>
        <tissue evidence="1">Shoot tissue taken approximately 20 cm above the soil surface</tissue>
    </source>
</reference>